<keyword evidence="3" id="KW-1185">Reference proteome</keyword>
<organism evidence="2 3">
    <name type="scientific">Kribbella lupini</name>
    <dbReference type="NCBI Taxonomy" id="291602"/>
    <lineage>
        <taxon>Bacteria</taxon>
        <taxon>Bacillati</taxon>
        <taxon>Actinomycetota</taxon>
        <taxon>Actinomycetes</taxon>
        <taxon>Propionibacteriales</taxon>
        <taxon>Kribbellaceae</taxon>
        <taxon>Kribbella</taxon>
    </lineage>
</organism>
<dbReference type="Proteomes" id="UP001500363">
    <property type="component" value="Unassembled WGS sequence"/>
</dbReference>
<gene>
    <name evidence="2" type="ORF">GCM10009741_51870</name>
</gene>
<accession>A0ABN2BJC0</accession>
<evidence type="ECO:0000313" key="2">
    <source>
        <dbReference type="EMBL" id="GAA1542203.1"/>
    </source>
</evidence>
<feature type="region of interest" description="Disordered" evidence="1">
    <location>
        <begin position="1"/>
        <end position="21"/>
    </location>
</feature>
<sequence>MHGEVRIGNARSGTVSATPDGRTFAGAGVGLGLEADETCGRVPEVVAVARGSAVVPPEEQAVASASTSPPAIAIRGRLIRG</sequence>
<comment type="caution">
    <text evidence="2">The sequence shown here is derived from an EMBL/GenBank/DDBJ whole genome shotgun (WGS) entry which is preliminary data.</text>
</comment>
<evidence type="ECO:0000256" key="1">
    <source>
        <dbReference type="SAM" id="MobiDB-lite"/>
    </source>
</evidence>
<proteinExistence type="predicted"/>
<dbReference type="EMBL" id="BAAANC010000002">
    <property type="protein sequence ID" value="GAA1542203.1"/>
    <property type="molecule type" value="Genomic_DNA"/>
</dbReference>
<name>A0ABN2BJC0_9ACTN</name>
<protein>
    <submittedName>
        <fullName evidence="2">Uncharacterized protein</fullName>
    </submittedName>
</protein>
<evidence type="ECO:0000313" key="3">
    <source>
        <dbReference type="Proteomes" id="UP001500363"/>
    </source>
</evidence>
<reference evidence="2 3" key="1">
    <citation type="journal article" date="2019" name="Int. J. Syst. Evol. Microbiol.">
        <title>The Global Catalogue of Microorganisms (GCM) 10K type strain sequencing project: providing services to taxonomists for standard genome sequencing and annotation.</title>
        <authorList>
            <consortium name="The Broad Institute Genomics Platform"/>
            <consortium name="The Broad Institute Genome Sequencing Center for Infectious Disease"/>
            <person name="Wu L."/>
            <person name="Ma J."/>
        </authorList>
    </citation>
    <scope>NUCLEOTIDE SEQUENCE [LARGE SCALE GENOMIC DNA]</scope>
    <source>
        <strain evidence="2 3">JCM 14303</strain>
    </source>
</reference>